<keyword evidence="3" id="KW-1185">Reference proteome</keyword>
<protein>
    <submittedName>
        <fullName evidence="2">Uncharacterized protein</fullName>
    </submittedName>
</protein>
<dbReference type="HOGENOM" id="CLU_2086650_0_0_1"/>
<accession>A0A0D1YY49</accession>
<dbReference type="VEuPathDB" id="FungiDB:PV09_03473"/>
<dbReference type="InParanoid" id="A0A0D1YY49"/>
<organism evidence="2 3">
    <name type="scientific">Verruconis gallopava</name>
    <dbReference type="NCBI Taxonomy" id="253628"/>
    <lineage>
        <taxon>Eukaryota</taxon>
        <taxon>Fungi</taxon>
        <taxon>Dikarya</taxon>
        <taxon>Ascomycota</taxon>
        <taxon>Pezizomycotina</taxon>
        <taxon>Dothideomycetes</taxon>
        <taxon>Pleosporomycetidae</taxon>
        <taxon>Venturiales</taxon>
        <taxon>Sympoventuriaceae</taxon>
        <taxon>Verruconis</taxon>
    </lineage>
</organism>
<evidence type="ECO:0000256" key="1">
    <source>
        <dbReference type="SAM" id="MobiDB-lite"/>
    </source>
</evidence>
<sequence>MCLFRTEREDHYVRNWDNPDPHRSYYSAHPDGVNAVQARLPEESFSSRRRSHSRRRYSEIEYVQERPRRSTQYIEYDRREVEYVPRRELEYYPARPRSSTSSVSLPRGYVKEVRPRR</sequence>
<dbReference type="RefSeq" id="XP_016215471.1">
    <property type="nucleotide sequence ID" value="XM_016356678.1"/>
</dbReference>
<evidence type="ECO:0000313" key="3">
    <source>
        <dbReference type="Proteomes" id="UP000053259"/>
    </source>
</evidence>
<gene>
    <name evidence="2" type="ORF">PV09_03473</name>
</gene>
<proteinExistence type="predicted"/>
<dbReference type="GeneID" id="27311446"/>
<dbReference type="AlphaFoldDB" id="A0A0D1YY49"/>
<dbReference type="EMBL" id="KN847537">
    <property type="protein sequence ID" value="KIW05602.1"/>
    <property type="molecule type" value="Genomic_DNA"/>
</dbReference>
<name>A0A0D1YY49_9PEZI</name>
<dbReference type="Proteomes" id="UP000053259">
    <property type="component" value="Unassembled WGS sequence"/>
</dbReference>
<reference evidence="2 3" key="1">
    <citation type="submission" date="2015-01" db="EMBL/GenBank/DDBJ databases">
        <title>The Genome Sequence of Ochroconis gallopava CBS43764.</title>
        <authorList>
            <consortium name="The Broad Institute Genomics Platform"/>
            <person name="Cuomo C."/>
            <person name="de Hoog S."/>
            <person name="Gorbushina A."/>
            <person name="Stielow B."/>
            <person name="Teixiera M."/>
            <person name="Abouelleil A."/>
            <person name="Chapman S.B."/>
            <person name="Priest M."/>
            <person name="Young S.K."/>
            <person name="Wortman J."/>
            <person name="Nusbaum C."/>
            <person name="Birren B."/>
        </authorList>
    </citation>
    <scope>NUCLEOTIDE SEQUENCE [LARGE SCALE GENOMIC DNA]</scope>
    <source>
        <strain evidence="2 3">CBS 43764</strain>
    </source>
</reference>
<feature type="region of interest" description="Disordered" evidence="1">
    <location>
        <begin position="92"/>
        <end position="117"/>
    </location>
</feature>
<evidence type="ECO:0000313" key="2">
    <source>
        <dbReference type="EMBL" id="KIW05602.1"/>
    </source>
</evidence>